<evidence type="ECO:0000313" key="9">
    <source>
        <dbReference type="EMBL" id="KAL0473285.1"/>
    </source>
</evidence>
<name>A0ABR3DKT8_NEUIN</name>
<dbReference type="Proteomes" id="UP001451303">
    <property type="component" value="Unassembled WGS sequence"/>
</dbReference>
<dbReference type="PANTHER" id="PTHR31658">
    <property type="entry name" value="CONSERVED OLIGOMERIC GOLGI COMPLEX SUBUNIT 1"/>
    <property type="match status" value="1"/>
</dbReference>
<keyword evidence="7" id="KW-0472">Membrane</keyword>
<reference evidence="9 10" key="1">
    <citation type="submission" date="2023-09" db="EMBL/GenBank/DDBJ databases">
        <title>Multi-omics analysis of a traditional fermented food reveals byproduct-associated fungal strains for waste-to-food upcycling.</title>
        <authorList>
            <consortium name="Lawrence Berkeley National Laboratory"/>
            <person name="Rekdal V.M."/>
            <person name="Villalobos-Escobedo J.M."/>
            <person name="Rodriguez-Valeron N."/>
            <person name="Garcia M.O."/>
            <person name="Vasquez D.P."/>
            <person name="Damayanti I."/>
            <person name="Sorensen P.M."/>
            <person name="Baidoo E.E."/>
            <person name="De Carvalho A.C."/>
            <person name="Riley R."/>
            <person name="Lipzen A."/>
            <person name="He G."/>
            <person name="Yan M."/>
            <person name="Haridas S."/>
            <person name="Daum C."/>
            <person name="Yoshinaga Y."/>
            <person name="Ng V."/>
            <person name="Grigoriev I.V."/>
            <person name="Munk R."/>
            <person name="Nuraida L."/>
            <person name="Wijaya C.H."/>
            <person name="Morales P.-C."/>
            <person name="Keasling J.D."/>
        </authorList>
    </citation>
    <scope>NUCLEOTIDE SEQUENCE [LARGE SCALE GENOMIC DNA]</scope>
    <source>
        <strain evidence="9 10">FGSC 2613</strain>
    </source>
</reference>
<organism evidence="9 10">
    <name type="scientific">Neurospora intermedia</name>
    <dbReference type="NCBI Taxonomy" id="5142"/>
    <lineage>
        <taxon>Eukaryota</taxon>
        <taxon>Fungi</taxon>
        <taxon>Dikarya</taxon>
        <taxon>Ascomycota</taxon>
        <taxon>Pezizomycotina</taxon>
        <taxon>Sordariomycetes</taxon>
        <taxon>Sordariomycetidae</taxon>
        <taxon>Sordariales</taxon>
        <taxon>Sordariaceae</taxon>
        <taxon>Neurospora</taxon>
    </lineage>
</organism>
<comment type="subcellular location">
    <subcellularLocation>
        <location evidence="1">Golgi apparatus membrane</location>
        <topology evidence="1">Peripheral membrane protein</topology>
    </subcellularLocation>
</comment>
<dbReference type="EMBL" id="JAVLET010000002">
    <property type="protein sequence ID" value="KAL0473285.1"/>
    <property type="molecule type" value="Genomic_DNA"/>
</dbReference>
<proteinExistence type="inferred from homology"/>
<dbReference type="InterPro" id="IPR033370">
    <property type="entry name" value="COG1"/>
</dbReference>
<evidence type="ECO:0000256" key="3">
    <source>
        <dbReference type="ARBA" id="ARBA00020978"/>
    </source>
</evidence>
<accession>A0ABR3DKT8</accession>
<dbReference type="Pfam" id="PF08700">
    <property type="entry name" value="VPS51_Exo84_N"/>
    <property type="match status" value="1"/>
</dbReference>
<sequence length="955" mass="106505">MANHPIPDLSTLLSSAQIFSSNYPLPHIRAIHKALHAEIDDKQSRLRTQVGGSYRELLGTADTIVQMRGDMESVQATLGRMGGRCGRQVVKEKMDGLKKWDESEDMHNTSRREAARVKILEGCVLAVQKLLRREEKAAGRDTRKMRGGKVEEKEAVMSKGDKLLVAAKVCVLGRLLVKTFEREGIHTEASRTAVKSADRSLTVLRDRLLRCIDSVLVSVNEKLTPRSDLLKALSAYSLHTSSGARDTLRHFLEVRGSALSLSIHNNNWEEGQQPAVVRTPKDILRRLNLYAKTLQDVQALTPNKLADALNGLKKKALLADDALRAIEGLRLDIYSRWCGDEIRYYTPFIRHDDLQAESVNSLLSEWAPVHRDVFIDDLDKTVKSMSEFKAIVDLRTSVLRLWIAESSRVRYDFFASSKDDNDDSSPDGIPISTSMFSQIRSTINNHLLSVIDTKVHKLRLVGSEASAALAAWREGTTDAHLSLWDPSAFSGIDLTIPSGGPSGSGGGGGAAQQFASEVISRLYGRNDAVSKAVASYKSWFHVIDDVGSVVEQLRRQRWENDLEDEEEEEEGGHLMMVEDEETIEQRQQLLSREDPERLTTHLGASLVKAFAVLDEHLTDLWTQQREGPNNGQIAMYLLRLLRDIRSRLPDQQPQISTGAAAAAAAEEKEEGGSSIKAFGLPTIPSLHTSLARTVLVSPVDEFVTVALARKTVIGRGLWEGSPELPTSPSPGMFRFLRSLSAAMAEAGADLWSPAAVRELKKEVRQEVCKVWLEAARGVLEEAERQERESGEKETTSKEEGDEKKKDDEVKKEEGEHGGGEEGEKEEDKVKEETDEEAKKTQTEEEEALAAKAAEAEEKLQKQQQQQQQQQEEEEEEEAEKAEKANQQRRRDLFVQWLFDIIYLGIFLDGSKGDFNAIANTVFQHSGLDPGAKGRLVKAAQEYYKRTQLLFDLLTS</sequence>
<evidence type="ECO:0000256" key="5">
    <source>
        <dbReference type="ARBA" id="ARBA00022927"/>
    </source>
</evidence>
<keyword evidence="10" id="KW-1185">Reference proteome</keyword>
<comment type="caution">
    <text evidence="9">The sequence shown here is derived from an EMBL/GenBank/DDBJ whole genome shotgun (WGS) entry which is preliminary data.</text>
</comment>
<evidence type="ECO:0000256" key="2">
    <source>
        <dbReference type="ARBA" id="ARBA00006653"/>
    </source>
</evidence>
<evidence type="ECO:0000256" key="4">
    <source>
        <dbReference type="ARBA" id="ARBA00022448"/>
    </source>
</evidence>
<evidence type="ECO:0000313" key="10">
    <source>
        <dbReference type="Proteomes" id="UP001451303"/>
    </source>
</evidence>
<keyword evidence="5" id="KW-0653">Protein transport</keyword>
<feature type="region of interest" description="Disordered" evidence="8">
    <location>
        <begin position="780"/>
        <end position="886"/>
    </location>
</feature>
<keyword evidence="4" id="KW-0813">Transport</keyword>
<comment type="similarity">
    <text evidence="2">Belongs to the COG1 family.</text>
</comment>
<gene>
    <name evidence="9" type="ORF">QR685DRAFT_468901</name>
</gene>
<feature type="compositionally biased region" description="Basic and acidic residues" evidence="8">
    <location>
        <begin position="780"/>
        <end position="842"/>
    </location>
</feature>
<evidence type="ECO:0000256" key="1">
    <source>
        <dbReference type="ARBA" id="ARBA00004395"/>
    </source>
</evidence>
<keyword evidence="6" id="KW-0333">Golgi apparatus</keyword>
<evidence type="ECO:0000256" key="7">
    <source>
        <dbReference type="ARBA" id="ARBA00023136"/>
    </source>
</evidence>
<feature type="compositionally biased region" description="Acidic residues" evidence="8">
    <location>
        <begin position="870"/>
        <end position="879"/>
    </location>
</feature>
<dbReference type="PANTHER" id="PTHR31658:SF0">
    <property type="entry name" value="CONSERVED OLIGOMERIC GOLGI COMPLEX SUBUNIT 1"/>
    <property type="match status" value="1"/>
</dbReference>
<evidence type="ECO:0000256" key="8">
    <source>
        <dbReference type="SAM" id="MobiDB-lite"/>
    </source>
</evidence>
<protein>
    <recommendedName>
        <fullName evidence="3">Conserved oligomeric Golgi complex subunit 1</fullName>
    </recommendedName>
</protein>
<evidence type="ECO:0000256" key="6">
    <source>
        <dbReference type="ARBA" id="ARBA00023034"/>
    </source>
</evidence>